<comment type="caution">
    <text evidence="3">The sequence shown here is derived from an EMBL/GenBank/DDBJ whole genome shotgun (WGS) entry which is preliminary data.</text>
</comment>
<dbReference type="Proteomes" id="UP000650524">
    <property type="component" value="Unassembled WGS sequence"/>
</dbReference>
<keyword evidence="1" id="KW-1133">Transmembrane helix</keyword>
<proteinExistence type="predicted"/>
<gene>
    <name evidence="3" type="ORF">H8E19_10315</name>
</gene>
<protein>
    <recommendedName>
        <fullName evidence="5">PepSY domain-containing protein</fullName>
    </recommendedName>
</protein>
<feature type="signal peptide" evidence="2">
    <location>
        <begin position="1"/>
        <end position="20"/>
    </location>
</feature>
<evidence type="ECO:0000313" key="4">
    <source>
        <dbReference type="Proteomes" id="UP000650524"/>
    </source>
</evidence>
<organism evidence="3 4">
    <name type="scientific">Candidatus Desulfacyla euxinica</name>
    <dbReference type="NCBI Taxonomy" id="2841693"/>
    <lineage>
        <taxon>Bacteria</taxon>
        <taxon>Deltaproteobacteria</taxon>
        <taxon>Candidatus Desulfacyla</taxon>
    </lineage>
</organism>
<reference evidence="3 4" key="1">
    <citation type="submission" date="2020-08" db="EMBL/GenBank/DDBJ databases">
        <title>Bridging the membrane lipid divide: bacteria of the FCB group superphylum have the potential to synthesize archaeal ether lipids.</title>
        <authorList>
            <person name="Villanueva L."/>
            <person name="Von Meijenfeldt F.A.B."/>
            <person name="Westbye A.B."/>
            <person name="Yadav S."/>
            <person name="Hopmans E.C."/>
            <person name="Dutilh B.E."/>
            <person name="Sinninghe Damste J.S."/>
        </authorList>
    </citation>
    <scope>NUCLEOTIDE SEQUENCE [LARGE SCALE GENOMIC DNA]</scope>
    <source>
        <strain evidence="3">NIOZ-UU27</strain>
    </source>
</reference>
<feature type="chain" id="PRO_5035318037" description="PepSY domain-containing protein" evidence="2">
    <location>
        <begin position="21"/>
        <end position="154"/>
    </location>
</feature>
<name>A0A8J6T4Q0_9DELT</name>
<keyword evidence="2" id="KW-0732">Signal</keyword>
<accession>A0A8J6T4Q0</accession>
<dbReference type="EMBL" id="JACNJD010000235">
    <property type="protein sequence ID" value="MBC8177787.1"/>
    <property type="molecule type" value="Genomic_DNA"/>
</dbReference>
<keyword evidence="1" id="KW-0472">Membrane</keyword>
<evidence type="ECO:0000313" key="3">
    <source>
        <dbReference type="EMBL" id="MBC8177787.1"/>
    </source>
</evidence>
<evidence type="ECO:0000256" key="1">
    <source>
        <dbReference type="SAM" id="Phobius"/>
    </source>
</evidence>
<keyword evidence="1" id="KW-0812">Transmembrane</keyword>
<evidence type="ECO:0000256" key="2">
    <source>
        <dbReference type="SAM" id="SignalP"/>
    </source>
</evidence>
<feature type="transmembrane region" description="Helical" evidence="1">
    <location>
        <begin position="116"/>
        <end position="136"/>
    </location>
</feature>
<evidence type="ECO:0008006" key="5">
    <source>
        <dbReference type="Google" id="ProtNLM"/>
    </source>
</evidence>
<sequence>MKKIMFLLFILLFFPPALNAKDFLGAPVIPDGTTIQKTDSRLELKTPLSHDEVVSFYREALKDFENIKFREWKDATYIEDDGKMPWHSITISKEGKDSTDIVIVKDNWTWIIGTLVLRYIGVFMVLMILFIGISVSGKIISRSVKRVEAKKTAD</sequence>
<dbReference type="AlphaFoldDB" id="A0A8J6T4Q0"/>